<dbReference type="OrthoDB" id="9803616at2"/>
<dbReference type="NCBIfam" id="TIGR04183">
    <property type="entry name" value="Por_Secre_tail"/>
    <property type="match status" value="1"/>
</dbReference>
<dbReference type="InterPro" id="IPR011658">
    <property type="entry name" value="PA14_dom"/>
</dbReference>
<dbReference type="EMBL" id="SODV01000001">
    <property type="protein sequence ID" value="TDX01906.1"/>
    <property type="molecule type" value="Genomic_DNA"/>
</dbReference>
<feature type="domain" description="PA14" evidence="3">
    <location>
        <begin position="883"/>
        <end position="1026"/>
    </location>
</feature>
<feature type="domain" description="PA14" evidence="3">
    <location>
        <begin position="636"/>
        <end position="787"/>
    </location>
</feature>
<dbReference type="RefSeq" id="WP_133994542.1">
    <property type="nucleotide sequence ID" value="NZ_SODV01000001.1"/>
</dbReference>
<feature type="domain" description="Fibronectin type-III" evidence="2">
    <location>
        <begin position="554"/>
        <end position="640"/>
    </location>
</feature>
<evidence type="ECO:0000256" key="1">
    <source>
        <dbReference type="ARBA" id="ARBA00022737"/>
    </source>
</evidence>
<dbReference type="PANTHER" id="PTHR46708:SF2">
    <property type="entry name" value="FIBRONECTIN TYPE-III DOMAIN-CONTAINING PROTEIN"/>
    <property type="match status" value="1"/>
</dbReference>
<accession>A0A4R8DV76</accession>
<proteinExistence type="predicted"/>
<evidence type="ECO:0000259" key="2">
    <source>
        <dbReference type="PROSITE" id="PS50853"/>
    </source>
</evidence>
<dbReference type="PROSITE" id="PS51820">
    <property type="entry name" value="PA14"/>
    <property type="match status" value="2"/>
</dbReference>
<dbReference type="CDD" id="cd00063">
    <property type="entry name" value="FN3"/>
    <property type="match status" value="4"/>
</dbReference>
<reference evidence="4 5" key="1">
    <citation type="submission" date="2019-03" db="EMBL/GenBank/DDBJ databases">
        <title>Genomic Encyclopedia of Type Strains, Phase IV (KMG-IV): sequencing the most valuable type-strain genomes for metagenomic binning, comparative biology and taxonomic classification.</title>
        <authorList>
            <person name="Goeker M."/>
        </authorList>
    </citation>
    <scope>NUCLEOTIDE SEQUENCE [LARGE SCALE GENOMIC DNA]</scope>
    <source>
        <strain evidence="4 5">DSM 100059</strain>
    </source>
</reference>
<dbReference type="SUPFAM" id="SSF56988">
    <property type="entry name" value="Anthrax protective antigen"/>
    <property type="match status" value="1"/>
</dbReference>
<dbReference type="InterPro" id="IPR015919">
    <property type="entry name" value="Cadherin-like_sf"/>
</dbReference>
<dbReference type="InterPro" id="IPR036116">
    <property type="entry name" value="FN3_sf"/>
</dbReference>
<evidence type="ECO:0000313" key="5">
    <source>
        <dbReference type="Proteomes" id="UP000294498"/>
    </source>
</evidence>
<dbReference type="Gene3D" id="2.60.40.10">
    <property type="entry name" value="Immunoglobulins"/>
    <property type="match status" value="9"/>
</dbReference>
<feature type="domain" description="Fibronectin type-III" evidence="2">
    <location>
        <begin position="801"/>
        <end position="892"/>
    </location>
</feature>
<dbReference type="PANTHER" id="PTHR46708">
    <property type="entry name" value="TENASCIN"/>
    <property type="match status" value="1"/>
</dbReference>
<dbReference type="InterPro" id="IPR003961">
    <property type="entry name" value="FN3_dom"/>
</dbReference>
<dbReference type="InterPro" id="IPR026444">
    <property type="entry name" value="Secre_tail"/>
</dbReference>
<evidence type="ECO:0000313" key="4">
    <source>
        <dbReference type="EMBL" id="TDX01906.1"/>
    </source>
</evidence>
<protein>
    <submittedName>
        <fullName evidence="4">PA14 domain-containing protein</fullName>
    </submittedName>
</protein>
<dbReference type="SUPFAM" id="SSF53474">
    <property type="entry name" value="alpha/beta-Hydrolases"/>
    <property type="match status" value="1"/>
</dbReference>
<dbReference type="InterPro" id="IPR013783">
    <property type="entry name" value="Ig-like_fold"/>
</dbReference>
<dbReference type="SUPFAM" id="SSF49265">
    <property type="entry name" value="Fibronectin type III"/>
    <property type="match status" value="5"/>
</dbReference>
<dbReference type="GO" id="GO:0016020">
    <property type="term" value="C:membrane"/>
    <property type="evidence" value="ECO:0007669"/>
    <property type="project" value="InterPro"/>
</dbReference>
<dbReference type="Pfam" id="PF00041">
    <property type="entry name" value="fn3"/>
    <property type="match status" value="2"/>
</dbReference>
<feature type="domain" description="Fibronectin type-III" evidence="2">
    <location>
        <begin position="1874"/>
        <end position="1965"/>
    </location>
</feature>
<evidence type="ECO:0000259" key="3">
    <source>
        <dbReference type="PROSITE" id="PS51820"/>
    </source>
</evidence>
<keyword evidence="5" id="KW-1185">Reference proteome</keyword>
<dbReference type="SMART" id="SM00060">
    <property type="entry name" value="FN3"/>
    <property type="match status" value="7"/>
</dbReference>
<feature type="domain" description="Fibronectin type-III" evidence="2">
    <location>
        <begin position="1042"/>
        <end position="1135"/>
    </location>
</feature>
<dbReference type="InterPro" id="IPR029058">
    <property type="entry name" value="AB_hydrolase_fold"/>
</dbReference>
<feature type="domain" description="Fibronectin type-III" evidence="2">
    <location>
        <begin position="454"/>
        <end position="548"/>
    </location>
</feature>
<feature type="domain" description="Fibronectin type-III" evidence="2">
    <location>
        <begin position="1506"/>
        <end position="1598"/>
    </location>
</feature>
<dbReference type="Proteomes" id="UP000294498">
    <property type="component" value="Unassembled WGS sequence"/>
</dbReference>
<dbReference type="PROSITE" id="PS50853">
    <property type="entry name" value="FN3"/>
    <property type="match status" value="6"/>
</dbReference>
<dbReference type="Pfam" id="PF17963">
    <property type="entry name" value="Big_9"/>
    <property type="match status" value="1"/>
</dbReference>
<dbReference type="InterPro" id="IPR037524">
    <property type="entry name" value="PA14/GLEYA"/>
</dbReference>
<organism evidence="4 5">
    <name type="scientific">Dinghuibacter silviterrae</name>
    <dbReference type="NCBI Taxonomy" id="1539049"/>
    <lineage>
        <taxon>Bacteria</taxon>
        <taxon>Pseudomonadati</taxon>
        <taxon>Bacteroidota</taxon>
        <taxon>Chitinophagia</taxon>
        <taxon>Chitinophagales</taxon>
        <taxon>Chitinophagaceae</taxon>
        <taxon>Dinghuibacter</taxon>
    </lineage>
</organism>
<keyword evidence="1" id="KW-0677">Repeat</keyword>
<dbReference type="Pfam" id="PF07691">
    <property type="entry name" value="PA14"/>
    <property type="match status" value="2"/>
</dbReference>
<sequence>MPKLYAALLVLICVCLKMEVSGQSVINPSDTIVNYTKSSTPTQPPNGTIGKWGRTPSLSWNTTEYKCYILNGSPFRVHFPKTYNPTANDGKKYPLFIFFHGLGEAGPVTDNETQLYHGGQFFQTSVDNGTFDGYVLCMQSTGFFSSGQYTAISSIIDYMIANNKVDISRIVINGLSAGGQACWGFFQAYAQYVAGVLPMSAMSLSFEAPSIVNQLKYTPYWYFQGGQDVAPAPATTAQVLPYFYAAGANFNYTLFTTQGHDTWDSAWLEPNFFTFVNACNIANPWPLFGRTTFCPGDSIKETLGMVPGATAYQWRLNGTVIPGATADSLVVTKAGTYDCRLERGTVWTPWSPVPVNIVVQATTQTPNIALVKPQTVALPGADGTNTVGLTLPVGDSAYAWYKVGSSSVIGTNQSITVSSPGDYYVIGTPKFSCHSLPSAVFEVINAGGPNAPTAASSLVANSLGFTRVGLSWATQPNPTNPPTAFEVYRGTKSGGPYTYLGQTTPSVLNWTDSVGLKAGTPYYYVIRAIDTTGAAPLSGETSVTTNSDKIPPSAPGNVTVTGTTNTTIYITWGAATDNVSVDHYNIYVNGQLSNVTSNTSFILNGLTKGNWYSIYVVAVDGSGNVGPRTPQVDAQAIYSGLAYNFYISGPALTSCAQLTSLTPTAQGISPNTLINLYTGTASVNFGYIWSGYITIPVSGSYKFATSSSDGSELWFNSLTPTGTPTVNNNKVQTTVTQVTSSSMNLTAGTYPICIAYFKQTGTASMTVQWSSFAVNGNSGFVAIPNKYFAGTPTSPGTVPNRPTNVKATASAYNQVNLSWTDNSNNETGFEVYRSTAVTGPFNIVTTLPAGSTSFTDNSVSSSTAYYYEVQAINGAGGSGFDSLSQGGLLYRFYQRTYGSPLPDFDTATATATGRLTNFSLTPAGASPKNISFKYTGILNVTSAGSYTFSTTSAAASKLYIGTYNAAGVVVNNDFQQNATTRSGTTTLAVGKYPLFVAYDDGTQTATLSVTWKVPGATTSVAIPDSAFANANWTATTPPLPGAPVTPTLTATALSSKKISLSWTDTSSAITGYTLNRSVGDSAHFQLLSIINSGSTTSYVDTGLFGHQTYYYQLLATGPGGSSALTAATGATTLDNPPVVAPIPNTTIRYGTTGTINVSATDADGDPLAFTGLNLPAFVKLTDNGNGTAVLTLSPAQTDSNTYVGIGVTVTDGHGGSTNGTFTLTVNNNYPPVITAVAAQTVNTGSTLSIPLTATSPSGDNMVFSVSGVPNNYTLNAGPNGSDTLVLNPTFGAKGSYTVTVTCTDNTGGVTTSTFPLTVNFVNPTRTAYLRIMAGDSVGTPWNNITGQVTTGILDNSGNPFPWTFNFNTSWWGGAALGPNTGNNSGVYPDAVLHDFWFFGDYGAPDTVYPTLSGLDTTKLYNITLYAGSVFNYVPDNGTTVYQSEGQTVQLYVQNNTQNTVSLTNLKPDSTGTITIKMSKLNASTPIGYVNALVVTQLFDDGTAPLSPYNLNAALNTSGSGVVLTWSDSAYNETGYEIWRATSTSGPWTQLLPNAPAKATTATDTTTAGFTTYYYKVRALNGHGWSNYTNVASVTTPDKVPTLNAVGNISLNWGTADTIQVTTTGSTGNTVTLAATGLPNFATFTDNGNGTGQLIITAPDSTSGTYTGNVITMTDIADSTRTSTFSITVKNPVVTSVYVHFSDGVNNGATPWNNVSIAPAPGYNQGGLLNDANQNSGMTLTYSNGFAGLLNAGEETGNNSGVFPDGVLRSCLYESAQKTDSILFSGLNPATKYNFVIYSGTDWGVAGSTSFSLLGQTKTINPAFNTQNLLQFSNLTPRANGTVSLGVTKASAAQYGYLNDVIIQGFDPTKLTILGPSNLHTTAITRTSVALAWTDNSWNSTGVEVWRATDASGGKYSKLATLAAGTTTYTDANLSSNTTYYYTVRVLLAAVPSTYSNPVSATTSGYAIYMQFNQPNLNIAGLPWNSMNQQPVTGTTWNSLYDDQGMPTSTNVVLTGLWAGTSNLGMQTGNNSGAVPDAVMQDCYVLFAGQSGGFTISGLNIYNRYDVTFFNSLNFQSDAGTAFVVNGQKVILNASLNTSSTVTAYGIQPDQTGTITINVAPITPSTEYGIIQAIILRAYSPDANTVPTPPVTTATVPNQLATITGVTSDATTTPTITETDTTIHAYPNPFKTTFTLHVPAVNNGDRALVEMYSVGGERVYSNAFKGLVAGSNYLTIQPEGALQTGIYIVKVNMNEGTAKTATIKVMKQ</sequence>
<dbReference type="GO" id="GO:0005509">
    <property type="term" value="F:calcium ion binding"/>
    <property type="evidence" value="ECO:0007669"/>
    <property type="project" value="InterPro"/>
</dbReference>
<dbReference type="Gene3D" id="2.60.120.380">
    <property type="match status" value="2"/>
</dbReference>
<comment type="caution">
    <text evidence="4">The sequence shown here is derived from an EMBL/GenBank/DDBJ whole genome shotgun (WGS) entry which is preliminary data.</text>
</comment>
<dbReference type="SMART" id="SM00758">
    <property type="entry name" value="PA14"/>
    <property type="match status" value="2"/>
</dbReference>
<gene>
    <name evidence="4" type="ORF">EDB95_2951</name>
</gene>
<name>A0A4R8DV76_9BACT</name>
<dbReference type="Gene3D" id="3.40.50.1820">
    <property type="entry name" value="alpha/beta hydrolase"/>
    <property type="match status" value="1"/>
</dbReference>
<dbReference type="InterPro" id="IPR050991">
    <property type="entry name" value="ECM_Regulatory_Proteins"/>
</dbReference>
<dbReference type="SUPFAM" id="SSF49313">
    <property type="entry name" value="Cadherin-like"/>
    <property type="match status" value="2"/>
</dbReference>